<dbReference type="NCBIfam" id="TIGR02072">
    <property type="entry name" value="BioC"/>
    <property type="match status" value="1"/>
</dbReference>
<dbReference type="InterPro" id="IPR011814">
    <property type="entry name" value="BioC"/>
</dbReference>
<evidence type="ECO:0000256" key="8">
    <source>
        <dbReference type="HAMAP-Rule" id="MF_00835"/>
    </source>
</evidence>
<dbReference type="GO" id="GO:0008757">
    <property type="term" value="F:S-adenosylmethionine-dependent methyltransferase activity"/>
    <property type="evidence" value="ECO:0007669"/>
    <property type="project" value="InterPro"/>
</dbReference>
<evidence type="ECO:0000256" key="6">
    <source>
        <dbReference type="ARBA" id="ARBA00022691"/>
    </source>
</evidence>
<evidence type="ECO:0000256" key="3">
    <source>
        <dbReference type="ARBA" id="ARBA00012327"/>
    </source>
</evidence>
<dbReference type="PANTHER" id="PTHR43591">
    <property type="entry name" value="METHYLTRANSFERASE"/>
    <property type="match status" value="1"/>
</dbReference>
<comment type="function">
    <text evidence="8">Converts the free carboxyl group of a malonyl-thioester to its methyl ester by transfer of a methyl group from S-adenosyl-L-methionine (SAM). It allows to synthesize pimeloyl-ACP via the fatty acid synthetic pathway.</text>
</comment>
<evidence type="ECO:0000259" key="9">
    <source>
        <dbReference type="Pfam" id="PF08241"/>
    </source>
</evidence>
<keyword evidence="7 8" id="KW-0093">Biotin biosynthesis</keyword>
<protein>
    <recommendedName>
        <fullName evidence="3 8">Malonyl-[acyl-carrier protein] O-methyltransferase</fullName>
        <shortName evidence="8">Malonyl-ACP O-methyltransferase</shortName>
        <ecNumber evidence="3 8">2.1.1.197</ecNumber>
    </recommendedName>
    <alternativeName>
        <fullName evidence="8">Biotin synthesis protein BioC</fullName>
    </alternativeName>
</protein>
<keyword evidence="4 8" id="KW-0489">Methyltransferase</keyword>
<sequence>MTTPSTESDQSYKQKVASSFSRAAHSYDEYALFQEQVLAQLMTWFAASPEALWLDLGTGTGKALQAMQTAQPALQGVALDLSFSMLQQARQRASQASFVCADAEALPFQDACFAGVCSSLAIQWCRHPATLFQELNRILQNRGQVLLSTLLAGSMPELGQAWQQVDGRSHHNHYSDLDAVLRHCEAVGLKVVQAEQRSMTLHFDSVKAAVYSLKKVGASLITDDSGASSPSKWKAFEAAYAQQATKQGIPLTYEVAFIQLMKVDHG</sequence>
<dbReference type="Pfam" id="PF08241">
    <property type="entry name" value="Methyltransf_11"/>
    <property type="match status" value="1"/>
</dbReference>
<dbReference type="Proteomes" id="UP000092627">
    <property type="component" value="Unassembled WGS sequence"/>
</dbReference>
<dbReference type="OrthoDB" id="9760689at2"/>
<evidence type="ECO:0000256" key="2">
    <source>
        <dbReference type="ARBA" id="ARBA00004746"/>
    </source>
</evidence>
<keyword evidence="11" id="KW-1185">Reference proteome</keyword>
<reference evidence="10 11" key="1">
    <citation type="submission" date="2016-06" db="EMBL/GenBank/DDBJ databases">
        <authorList>
            <person name="Kjaerup R.B."/>
            <person name="Dalgaard T.S."/>
            <person name="Juul-Madsen H.R."/>
        </authorList>
    </citation>
    <scope>NUCLEOTIDE SEQUENCE [LARGE SCALE GENOMIC DNA]</scope>
    <source>
        <strain evidence="10 11">CECT 5080</strain>
    </source>
</reference>
<dbReference type="GO" id="GO:0102130">
    <property type="term" value="F:malonyl-CoA methyltransferase activity"/>
    <property type="evidence" value="ECO:0007669"/>
    <property type="project" value="UniProtKB-EC"/>
</dbReference>
<comment type="catalytic activity">
    <reaction evidence="1 8">
        <text>malonyl-[ACP] + S-adenosyl-L-methionine = malonyl-[ACP] methyl ester + S-adenosyl-L-homocysteine</text>
        <dbReference type="Rhea" id="RHEA:17105"/>
        <dbReference type="Rhea" id="RHEA-COMP:9623"/>
        <dbReference type="Rhea" id="RHEA-COMP:9954"/>
        <dbReference type="ChEBI" id="CHEBI:57856"/>
        <dbReference type="ChEBI" id="CHEBI:59789"/>
        <dbReference type="ChEBI" id="CHEBI:78449"/>
        <dbReference type="ChEBI" id="CHEBI:78845"/>
        <dbReference type="EC" id="2.1.1.197"/>
    </reaction>
</comment>
<dbReference type="GO" id="GO:0032259">
    <property type="term" value="P:methylation"/>
    <property type="evidence" value="ECO:0007669"/>
    <property type="project" value="UniProtKB-KW"/>
</dbReference>
<dbReference type="AlphaFoldDB" id="A0A1A8T0D3"/>
<evidence type="ECO:0000256" key="1">
    <source>
        <dbReference type="ARBA" id="ARBA00000852"/>
    </source>
</evidence>
<dbReference type="InterPro" id="IPR013216">
    <property type="entry name" value="Methyltransf_11"/>
</dbReference>
<dbReference type="CDD" id="cd02440">
    <property type="entry name" value="AdoMet_MTases"/>
    <property type="match status" value="1"/>
</dbReference>
<keyword evidence="6 8" id="KW-0949">S-adenosyl-L-methionine</keyword>
<evidence type="ECO:0000256" key="4">
    <source>
        <dbReference type="ARBA" id="ARBA00022603"/>
    </source>
</evidence>
<dbReference type="UniPathway" id="UPA00078"/>
<evidence type="ECO:0000256" key="5">
    <source>
        <dbReference type="ARBA" id="ARBA00022679"/>
    </source>
</evidence>
<dbReference type="HAMAP" id="MF_00835">
    <property type="entry name" value="BioC"/>
    <property type="match status" value="1"/>
</dbReference>
<gene>
    <name evidence="8 10" type="primary">bioC</name>
    <name evidence="10" type="ORF">MAQ5080_00155</name>
</gene>
<dbReference type="EMBL" id="FLOC01000001">
    <property type="protein sequence ID" value="SBS24983.1"/>
    <property type="molecule type" value="Genomic_DNA"/>
</dbReference>
<accession>A0A1A8T0D3</accession>
<evidence type="ECO:0000313" key="11">
    <source>
        <dbReference type="Proteomes" id="UP000092627"/>
    </source>
</evidence>
<dbReference type="GO" id="GO:0009102">
    <property type="term" value="P:biotin biosynthetic process"/>
    <property type="evidence" value="ECO:0007669"/>
    <property type="project" value="UniProtKB-UniRule"/>
</dbReference>
<name>A0A1A8T0D3_9GAMM</name>
<comment type="pathway">
    <text evidence="2 8">Cofactor biosynthesis; biotin biosynthesis.</text>
</comment>
<dbReference type="RefSeq" id="WP_067204088.1">
    <property type="nucleotide sequence ID" value="NZ_FLOC01000001.1"/>
</dbReference>
<dbReference type="GO" id="GO:0010340">
    <property type="term" value="F:carboxyl-O-methyltransferase activity"/>
    <property type="evidence" value="ECO:0007669"/>
    <property type="project" value="UniProtKB-UniRule"/>
</dbReference>
<dbReference type="InterPro" id="IPR029063">
    <property type="entry name" value="SAM-dependent_MTases_sf"/>
</dbReference>
<evidence type="ECO:0000256" key="7">
    <source>
        <dbReference type="ARBA" id="ARBA00022756"/>
    </source>
</evidence>
<dbReference type="SUPFAM" id="SSF53335">
    <property type="entry name" value="S-adenosyl-L-methionine-dependent methyltransferases"/>
    <property type="match status" value="1"/>
</dbReference>
<organism evidence="10 11">
    <name type="scientific">Marinomonas aquimarina</name>
    <dbReference type="NCBI Taxonomy" id="295068"/>
    <lineage>
        <taxon>Bacteria</taxon>
        <taxon>Pseudomonadati</taxon>
        <taxon>Pseudomonadota</taxon>
        <taxon>Gammaproteobacteria</taxon>
        <taxon>Oceanospirillales</taxon>
        <taxon>Oceanospirillaceae</taxon>
        <taxon>Marinomonas</taxon>
    </lineage>
</organism>
<dbReference type="STRING" id="295068.MAQ5080_00155"/>
<comment type="similarity">
    <text evidence="8">Belongs to the methyltransferase superfamily.</text>
</comment>
<dbReference type="EC" id="2.1.1.197" evidence="3 8"/>
<keyword evidence="5 8" id="KW-0808">Transferase</keyword>
<feature type="domain" description="Methyltransferase type 11" evidence="9">
    <location>
        <begin position="54"/>
        <end position="146"/>
    </location>
</feature>
<evidence type="ECO:0000313" key="10">
    <source>
        <dbReference type="EMBL" id="SBS24983.1"/>
    </source>
</evidence>
<dbReference type="PANTHER" id="PTHR43591:SF24">
    <property type="entry name" value="2-METHOXY-6-POLYPRENYL-1,4-BENZOQUINOL METHYLASE, MITOCHONDRIAL"/>
    <property type="match status" value="1"/>
</dbReference>
<proteinExistence type="inferred from homology"/>
<dbReference type="Gene3D" id="3.40.50.150">
    <property type="entry name" value="Vaccinia Virus protein VP39"/>
    <property type="match status" value="1"/>
</dbReference>